<evidence type="ECO:0000313" key="2">
    <source>
        <dbReference type="Proteomes" id="UP000292927"/>
    </source>
</evidence>
<proteinExistence type="predicted"/>
<sequence>MMRYHYEKPNIYLSMYGKVYFCDHPVYHCCTLFQIGEKGLAVIQQRFDEKTKSTWWGDVDPWITDDLYLHPRFKEYFDTHSGMATDGLYSTVTLRQIMWALKMKPIKRERWETVFDRRNI</sequence>
<dbReference type="AlphaFoldDB" id="A0A4V2F5A3"/>
<dbReference type="Proteomes" id="UP000292927">
    <property type="component" value="Unassembled WGS sequence"/>
</dbReference>
<name>A0A4V2F5A3_9FIRM</name>
<organism evidence="1 2">
    <name type="scientific">Cuneatibacter caecimuris</name>
    <dbReference type="NCBI Taxonomy" id="1796618"/>
    <lineage>
        <taxon>Bacteria</taxon>
        <taxon>Bacillati</taxon>
        <taxon>Bacillota</taxon>
        <taxon>Clostridia</taxon>
        <taxon>Lachnospirales</taxon>
        <taxon>Lachnospiraceae</taxon>
        <taxon>Cuneatibacter</taxon>
    </lineage>
</organism>
<keyword evidence="2" id="KW-1185">Reference proteome</keyword>
<gene>
    <name evidence="1" type="ORF">EV209_3242</name>
</gene>
<comment type="caution">
    <text evidence="1">The sequence shown here is derived from an EMBL/GenBank/DDBJ whole genome shotgun (WGS) entry which is preliminary data.</text>
</comment>
<reference evidence="1 2" key="1">
    <citation type="submission" date="2019-02" db="EMBL/GenBank/DDBJ databases">
        <title>Genomic Encyclopedia of Type Strains, Phase IV (KMG-IV): sequencing the most valuable type-strain genomes for metagenomic binning, comparative biology and taxonomic classification.</title>
        <authorList>
            <person name="Goeker M."/>
        </authorList>
    </citation>
    <scope>NUCLEOTIDE SEQUENCE [LARGE SCALE GENOMIC DNA]</scope>
    <source>
        <strain evidence="1 2">DSM 29486</strain>
    </source>
</reference>
<dbReference type="EMBL" id="SGXF01000010">
    <property type="protein sequence ID" value="RZS92119.1"/>
    <property type="molecule type" value="Genomic_DNA"/>
</dbReference>
<protein>
    <submittedName>
        <fullName evidence="1">Uncharacterized protein</fullName>
    </submittedName>
</protein>
<evidence type="ECO:0000313" key="1">
    <source>
        <dbReference type="EMBL" id="RZS92119.1"/>
    </source>
</evidence>
<accession>A0A4V2F5A3</accession>